<evidence type="ECO:0000313" key="11">
    <source>
        <dbReference type="Proteomes" id="UP000777482"/>
    </source>
</evidence>
<feature type="domain" description="U3 small nucleolar RNA-associated protein 15 C-terminal" evidence="9">
    <location>
        <begin position="654"/>
        <end position="790"/>
    </location>
</feature>
<keyword evidence="4" id="KW-0677">Repeat</keyword>
<evidence type="ECO:0000256" key="1">
    <source>
        <dbReference type="ARBA" id="ARBA00004604"/>
    </source>
</evidence>
<keyword evidence="2" id="KW-0698">rRNA processing</keyword>
<dbReference type="InterPro" id="IPR015943">
    <property type="entry name" value="WD40/YVTN_repeat-like_dom_sf"/>
</dbReference>
<sequence length="803" mass="86874">MRAFAASHVRGDLQLALLLLVKSIAFVGRPRRAYNSNPARGPGAQPRCAPAELRSSRLDPDVRTVPRALQPRQAAGSTAAEPIQARCQQAVDRSRYALVTTVNGCGPHAMVRLLQRRFDRFTLIRPRAVVTTYKLSLLRRAQTPMTPTAADASDRTGNSPPSPGDEQSQQAILLKEPPASSLTTSGTKRGAASQWNLNTGSVATLRDPLVPVWRGSQPDNFDLSRDHRVPAQSPVPLVQRELCLSSSSCFTASPPPPQAHSKSQSRTRRRTQTSDARKASPVFLKSYAPITHIHFSPSSPHRYVVTSGTRLQIYSPKTNRVVKTISRFKETAASGEIRTDGKLCVAGDEGGLVQVFDINSRAILRTIRAHKQAVHTTKFSPGAGTQILTTSSDTTVRLFDLATSAELRTFSSHTDYVRTASFVPSSPSLIFSGGYDSTVRLWDSRVPDSEGSGCVWVGRHGKPVDQVLVGEQGTMAVSAGGPIMRVWDLLGASTSRSAGAGDALEGGYDVSTADDEVDTGTTYCLKALSNHQKAITSLCWAEAENGEKRVLSGGLDGLVKVYDPQENWRVRHTMRYGGQVMSLAVSPNNSHLVAGLSDGSLSIRTRAGVGRKAGVPIEKVAPTYDAMLAGMGFGGVAYSGKQAGEGLKATFEGETKVTKERRKKLSDWDRMLKNFRYGDALDSVLRKDVTPATTFALMEELVRRDGLAIALANRHDVSLEPVLSFLVKHVTDARYCTLAADVASVLIDIYTPTLGLSPLIDALFSRLRRRLDEELAFHRELTQVQGALDMVFASSSSAASSRV</sequence>
<proteinExistence type="predicted"/>
<feature type="repeat" description="WD" evidence="6">
    <location>
        <begin position="410"/>
        <end position="443"/>
    </location>
</feature>
<name>A0A9P6W4M6_RHOMI</name>
<evidence type="ECO:0000256" key="7">
    <source>
        <dbReference type="SAM" id="MobiDB-lite"/>
    </source>
</evidence>
<dbReference type="PANTHER" id="PTHR19924:SF26">
    <property type="entry name" value="U3 SMALL NUCLEOLAR RNA-ASSOCIATED PROTEIN 15 HOMOLOG"/>
    <property type="match status" value="1"/>
</dbReference>
<keyword evidence="3 6" id="KW-0853">WD repeat</keyword>
<feature type="repeat" description="WD" evidence="6">
    <location>
        <begin position="528"/>
        <end position="563"/>
    </location>
</feature>
<evidence type="ECO:0000256" key="2">
    <source>
        <dbReference type="ARBA" id="ARBA00022552"/>
    </source>
</evidence>
<feature type="region of interest" description="Disordered" evidence="7">
    <location>
        <begin position="248"/>
        <end position="278"/>
    </location>
</feature>
<feature type="compositionally biased region" description="Polar residues" evidence="7">
    <location>
        <begin position="155"/>
        <end position="169"/>
    </location>
</feature>
<dbReference type="SMART" id="SM00320">
    <property type="entry name" value="WD40"/>
    <property type="match status" value="7"/>
</dbReference>
<evidence type="ECO:0000259" key="9">
    <source>
        <dbReference type="Pfam" id="PF09384"/>
    </source>
</evidence>
<keyword evidence="8" id="KW-0732">Signal</keyword>
<dbReference type="PANTHER" id="PTHR19924">
    <property type="entry name" value="UTP15 U3 SMALL NUCLEOLAR RNA-ASSOCIATED PROTEIN 15 FAMILY MEMBER"/>
    <property type="match status" value="1"/>
</dbReference>
<evidence type="ECO:0000313" key="10">
    <source>
        <dbReference type="EMBL" id="KAG0664441.1"/>
    </source>
</evidence>
<feature type="chain" id="PRO_5040382283" description="U3 small nucleolar RNA-associated protein 15 C-terminal domain-containing protein" evidence="8">
    <location>
        <begin position="26"/>
        <end position="803"/>
    </location>
</feature>
<feature type="repeat" description="WD" evidence="6">
    <location>
        <begin position="367"/>
        <end position="409"/>
    </location>
</feature>
<dbReference type="InterPro" id="IPR036322">
    <property type="entry name" value="WD40_repeat_dom_sf"/>
</dbReference>
<dbReference type="InterPro" id="IPR001680">
    <property type="entry name" value="WD40_rpt"/>
</dbReference>
<evidence type="ECO:0000256" key="4">
    <source>
        <dbReference type="ARBA" id="ARBA00022737"/>
    </source>
</evidence>
<evidence type="ECO:0000256" key="6">
    <source>
        <dbReference type="PROSITE-ProRule" id="PRU00221"/>
    </source>
</evidence>
<evidence type="ECO:0000256" key="8">
    <source>
        <dbReference type="SAM" id="SignalP"/>
    </source>
</evidence>
<dbReference type="SUPFAM" id="SSF50978">
    <property type="entry name" value="WD40 repeat-like"/>
    <property type="match status" value="1"/>
</dbReference>
<feature type="region of interest" description="Disordered" evidence="7">
    <location>
        <begin position="144"/>
        <end position="169"/>
    </location>
</feature>
<gene>
    <name evidence="10" type="ORF">C6P46_001486</name>
</gene>
<dbReference type="GO" id="GO:0005730">
    <property type="term" value="C:nucleolus"/>
    <property type="evidence" value="ECO:0007669"/>
    <property type="project" value="UniProtKB-SubCell"/>
</dbReference>
<comment type="caution">
    <text evidence="10">The sequence shown here is derived from an EMBL/GenBank/DDBJ whole genome shotgun (WGS) entry which is preliminary data.</text>
</comment>
<organism evidence="10 11">
    <name type="scientific">Rhodotorula mucilaginosa</name>
    <name type="common">Yeast</name>
    <name type="synonym">Rhodotorula rubra</name>
    <dbReference type="NCBI Taxonomy" id="5537"/>
    <lineage>
        <taxon>Eukaryota</taxon>
        <taxon>Fungi</taxon>
        <taxon>Dikarya</taxon>
        <taxon>Basidiomycota</taxon>
        <taxon>Pucciniomycotina</taxon>
        <taxon>Microbotryomycetes</taxon>
        <taxon>Sporidiobolales</taxon>
        <taxon>Sporidiobolaceae</taxon>
        <taxon>Rhodotorula</taxon>
    </lineage>
</organism>
<dbReference type="GO" id="GO:0006364">
    <property type="term" value="P:rRNA processing"/>
    <property type="evidence" value="ECO:0007669"/>
    <property type="project" value="UniProtKB-KW"/>
</dbReference>
<evidence type="ECO:0000256" key="3">
    <source>
        <dbReference type="ARBA" id="ARBA00022574"/>
    </source>
</evidence>
<dbReference type="Gene3D" id="2.130.10.10">
    <property type="entry name" value="YVTN repeat-like/Quinoprotein amine dehydrogenase"/>
    <property type="match status" value="2"/>
</dbReference>
<protein>
    <recommendedName>
        <fullName evidence="9">U3 small nucleolar RNA-associated protein 15 C-terminal domain-containing protein</fullName>
    </recommendedName>
</protein>
<dbReference type="OrthoDB" id="431715at2759"/>
<accession>A0A9P6W4M6</accession>
<dbReference type="EMBL" id="PUHQ01000014">
    <property type="protein sequence ID" value="KAG0664441.1"/>
    <property type="molecule type" value="Genomic_DNA"/>
</dbReference>
<comment type="subcellular location">
    <subcellularLocation>
        <location evidence="1">Nucleus</location>
        <location evidence="1">Nucleolus</location>
    </subcellularLocation>
</comment>
<dbReference type="Pfam" id="PF09384">
    <property type="entry name" value="UTP15_C"/>
    <property type="match status" value="1"/>
</dbReference>
<dbReference type="Proteomes" id="UP000777482">
    <property type="component" value="Unassembled WGS sequence"/>
</dbReference>
<keyword evidence="11" id="KW-1185">Reference proteome</keyword>
<keyword evidence="5" id="KW-0539">Nucleus</keyword>
<dbReference type="GO" id="GO:0045943">
    <property type="term" value="P:positive regulation of transcription by RNA polymerase I"/>
    <property type="evidence" value="ECO:0007669"/>
    <property type="project" value="TreeGrafter"/>
</dbReference>
<dbReference type="PROSITE" id="PS50082">
    <property type="entry name" value="WD_REPEATS_2"/>
    <property type="match status" value="3"/>
</dbReference>
<dbReference type="Pfam" id="PF00400">
    <property type="entry name" value="WD40"/>
    <property type="match status" value="4"/>
</dbReference>
<dbReference type="InterPro" id="IPR018983">
    <property type="entry name" value="U3_snoRNA-assocProt_15_C"/>
</dbReference>
<evidence type="ECO:0000256" key="5">
    <source>
        <dbReference type="ARBA" id="ARBA00023242"/>
    </source>
</evidence>
<feature type="signal peptide" evidence="8">
    <location>
        <begin position="1"/>
        <end position="25"/>
    </location>
</feature>
<dbReference type="AlphaFoldDB" id="A0A9P6W4M6"/>
<reference evidence="10 11" key="1">
    <citation type="submission" date="2020-11" db="EMBL/GenBank/DDBJ databases">
        <title>Kefir isolates.</title>
        <authorList>
            <person name="Marcisauskas S."/>
            <person name="Kim Y."/>
            <person name="Blasche S."/>
        </authorList>
    </citation>
    <scope>NUCLEOTIDE SEQUENCE [LARGE SCALE GENOMIC DNA]</scope>
    <source>
        <strain evidence="10 11">KR</strain>
    </source>
</reference>
<dbReference type="PROSITE" id="PS50294">
    <property type="entry name" value="WD_REPEATS_REGION"/>
    <property type="match status" value="2"/>
</dbReference>